<name>A0ABX0HEQ5_9BACT</name>
<dbReference type="EMBL" id="JAANYN010000010">
    <property type="protein sequence ID" value="NHE59012.1"/>
    <property type="molecule type" value="Genomic_DNA"/>
</dbReference>
<proteinExistence type="predicted"/>
<dbReference type="SUPFAM" id="SSF51004">
    <property type="entry name" value="C-terminal (heme d1) domain of cytochrome cd1-nitrite reductase"/>
    <property type="match status" value="1"/>
</dbReference>
<organism evidence="1 2">
    <name type="scientific">Cyclobacterium plantarum</name>
    <dbReference type="NCBI Taxonomy" id="2716263"/>
    <lineage>
        <taxon>Bacteria</taxon>
        <taxon>Pseudomonadati</taxon>
        <taxon>Bacteroidota</taxon>
        <taxon>Cytophagia</taxon>
        <taxon>Cytophagales</taxon>
        <taxon>Cyclobacteriaceae</taxon>
        <taxon>Cyclobacterium</taxon>
    </lineage>
</organism>
<sequence>MAKVFPLFVFLLIQIACTSENQMENLSGSTSLDYSLDTVLIDPGEELLFVAGRLYNSDLSPDGKYLYNYNQHDHSFEQIDLDEKKLVRKFPFEKEGPNGTGEFFKSFFLLDNDHLVIISFPNPGVFEMSGKKLKELKFQELITDGGKTEDRKAFLVEMNLPNHDNQYLGFLRSFEAKSTELMRVDLEKGSTKTMSVLQFENLKNFELQFTDGKGYMVTGPQTYLIREGGKILLGSNLRNELYQYLPVTDSLRVFTYDSQLTENEKSVPGAREFDTQEGFLEAIRQVREEISFSAPVWDEQNKVYYRFSHKEVLEEPNTESFQWPAATSAEVFLTLFDENLDMLAETRVADIGMPPQKHFVKDGKIWMFVNVEDEVGFARLSMDLGRRTFPSEGVTLNEN</sequence>
<protein>
    <submittedName>
        <fullName evidence="1">DUF4221 family protein</fullName>
    </submittedName>
</protein>
<dbReference type="InterPro" id="IPR011048">
    <property type="entry name" value="Haem_d1_sf"/>
</dbReference>
<dbReference type="Proteomes" id="UP000649799">
    <property type="component" value="Unassembled WGS sequence"/>
</dbReference>
<evidence type="ECO:0000313" key="2">
    <source>
        <dbReference type="Proteomes" id="UP000649799"/>
    </source>
</evidence>
<keyword evidence="2" id="KW-1185">Reference proteome</keyword>
<accession>A0ABX0HEQ5</accession>
<reference evidence="1 2" key="1">
    <citation type="submission" date="2020-03" db="EMBL/GenBank/DDBJ databases">
        <title>Cyclobacterium plantarum sp. nov., a marine bacterium isolated from a coastal-marine wetland.</title>
        <authorList>
            <person name="Sanchez-Porro C."/>
            <person name="Ventosa A."/>
            <person name="Amoozegar M."/>
        </authorList>
    </citation>
    <scope>NUCLEOTIDE SEQUENCE [LARGE SCALE GENOMIC DNA]</scope>
    <source>
        <strain evidence="1 2">GBPx2</strain>
    </source>
</reference>
<dbReference type="Pfam" id="PF13970">
    <property type="entry name" value="DUF4221"/>
    <property type="match status" value="1"/>
</dbReference>
<dbReference type="InterPro" id="IPR025316">
    <property type="entry name" value="DUF4221"/>
</dbReference>
<gene>
    <name evidence="1" type="ORF">G9Q97_19570</name>
</gene>
<dbReference type="RefSeq" id="WP_166149964.1">
    <property type="nucleotide sequence ID" value="NZ_JAANYN010000010.1"/>
</dbReference>
<evidence type="ECO:0000313" key="1">
    <source>
        <dbReference type="EMBL" id="NHE59012.1"/>
    </source>
</evidence>
<comment type="caution">
    <text evidence="1">The sequence shown here is derived from an EMBL/GenBank/DDBJ whole genome shotgun (WGS) entry which is preliminary data.</text>
</comment>